<dbReference type="InterPro" id="IPR024079">
    <property type="entry name" value="MetalloPept_cat_dom_sf"/>
</dbReference>
<evidence type="ECO:0000259" key="11">
    <source>
        <dbReference type="PROSITE" id="PS51864"/>
    </source>
</evidence>
<dbReference type="SMART" id="SM00235">
    <property type="entry name" value="ZnMc"/>
    <property type="match status" value="1"/>
</dbReference>
<dbReference type="InterPro" id="IPR034035">
    <property type="entry name" value="Astacin-like_dom"/>
</dbReference>
<evidence type="ECO:0000256" key="8">
    <source>
        <dbReference type="ARBA" id="ARBA00023180"/>
    </source>
</evidence>
<dbReference type="FunFam" id="3.40.390.10:FF:000028">
    <property type="entry name" value="Zinc metalloproteinase"/>
    <property type="match status" value="1"/>
</dbReference>
<keyword evidence="8" id="KW-0325">Glycoprotein</keyword>
<evidence type="ECO:0000256" key="5">
    <source>
        <dbReference type="ARBA" id="ARBA00022833"/>
    </source>
</evidence>
<dbReference type="GO" id="GO:0004222">
    <property type="term" value="F:metalloendopeptidase activity"/>
    <property type="evidence" value="ECO:0007669"/>
    <property type="project" value="UniProtKB-UniRule"/>
</dbReference>
<keyword evidence="1" id="KW-0245">EGF-like domain</keyword>
<dbReference type="Proteomes" id="UP000230423">
    <property type="component" value="Unassembled WGS sequence"/>
</dbReference>
<feature type="domain" description="Peptidase M12A" evidence="11">
    <location>
        <begin position="159"/>
        <end position="346"/>
    </location>
</feature>
<accession>A0A2G9U8J7</accession>
<keyword evidence="2 9" id="KW-0645">Protease</keyword>
<dbReference type="GO" id="GO:0018996">
    <property type="term" value="P:molting cycle, collagen and cuticulin-based cuticle"/>
    <property type="evidence" value="ECO:0007669"/>
    <property type="project" value="UniProtKB-ARBA"/>
</dbReference>
<dbReference type="GO" id="GO:0008270">
    <property type="term" value="F:zinc ion binding"/>
    <property type="evidence" value="ECO:0007669"/>
    <property type="project" value="UniProtKB-UniRule"/>
</dbReference>
<dbReference type="EMBL" id="KZ348210">
    <property type="protein sequence ID" value="PIO66524.1"/>
    <property type="molecule type" value="Genomic_DNA"/>
</dbReference>
<keyword evidence="7" id="KW-1015">Disulfide bond</keyword>
<evidence type="ECO:0000313" key="12">
    <source>
        <dbReference type="EMBL" id="PIO66524.1"/>
    </source>
</evidence>
<dbReference type="CDD" id="cd04280">
    <property type="entry name" value="ZnMc_astacin_like"/>
    <property type="match status" value="1"/>
</dbReference>
<keyword evidence="4 9" id="KW-0378">Hydrolase</keyword>
<gene>
    <name evidence="12" type="ORF">TELCIR_11761</name>
</gene>
<evidence type="ECO:0000256" key="4">
    <source>
        <dbReference type="ARBA" id="ARBA00022801"/>
    </source>
</evidence>
<evidence type="ECO:0000256" key="10">
    <source>
        <dbReference type="RuleBase" id="RU361183"/>
    </source>
</evidence>
<dbReference type="PANTHER" id="PTHR10127:SF831">
    <property type="entry name" value="ZINC METALLOPROTEINASE NAS-37"/>
    <property type="match status" value="1"/>
</dbReference>
<dbReference type="Pfam" id="PF01400">
    <property type="entry name" value="Astacin"/>
    <property type="match status" value="1"/>
</dbReference>
<protein>
    <recommendedName>
        <fullName evidence="10">Metalloendopeptidase</fullName>
        <ecNumber evidence="10">3.4.24.-</ecNumber>
    </recommendedName>
</protein>
<dbReference type="InterPro" id="IPR006026">
    <property type="entry name" value="Peptidase_Metallo"/>
</dbReference>
<dbReference type="EC" id="3.4.24.-" evidence="10"/>
<feature type="active site" evidence="9">
    <location>
        <position position="249"/>
    </location>
</feature>
<evidence type="ECO:0000256" key="1">
    <source>
        <dbReference type="ARBA" id="ARBA00022536"/>
    </source>
</evidence>
<evidence type="ECO:0000256" key="9">
    <source>
        <dbReference type="PROSITE-ProRule" id="PRU01211"/>
    </source>
</evidence>
<evidence type="ECO:0000256" key="2">
    <source>
        <dbReference type="ARBA" id="ARBA00022670"/>
    </source>
</evidence>
<keyword evidence="5 9" id="KW-0862">Zinc</keyword>
<dbReference type="AlphaFoldDB" id="A0A2G9U8J7"/>
<dbReference type="SUPFAM" id="SSF55486">
    <property type="entry name" value="Metalloproteases ('zincins'), catalytic domain"/>
    <property type="match status" value="1"/>
</dbReference>
<dbReference type="OrthoDB" id="431034at2759"/>
<feature type="binding site" evidence="9">
    <location>
        <position position="258"/>
    </location>
    <ligand>
        <name>Zn(2+)</name>
        <dbReference type="ChEBI" id="CHEBI:29105"/>
        <note>catalytic</note>
    </ligand>
</feature>
<evidence type="ECO:0000256" key="7">
    <source>
        <dbReference type="ARBA" id="ARBA00023157"/>
    </source>
</evidence>
<organism evidence="12 13">
    <name type="scientific">Teladorsagia circumcincta</name>
    <name type="common">Brown stomach worm</name>
    <name type="synonym">Ostertagia circumcincta</name>
    <dbReference type="NCBI Taxonomy" id="45464"/>
    <lineage>
        <taxon>Eukaryota</taxon>
        <taxon>Metazoa</taxon>
        <taxon>Ecdysozoa</taxon>
        <taxon>Nematoda</taxon>
        <taxon>Chromadorea</taxon>
        <taxon>Rhabditida</taxon>
        <taxon>Rhabditina</taxon>
        <taxon>Rhabditomorpha</taxon>
        <taxon>Strongyloidea</taxon>
        <taxon>Trichostrongylidae</taxon>
        <taxon>Teladorsagia</taxon>
    </lineage>
</organism>
<dbReference type="PROSITE" id="PS51864">
    <property type="entry name" value="ASTACIN"/>
    <property type="match status" value="1"/>
</dbReference>
<dbReference type="PANTHER" id="PTHR10127">
    <property type="entry name" value="DISCOIDIN, CUB, EGF, LAMININ , AND ZINC METALLOPROTEASE DOMAIN CONTAINING"/>
    <property type="match status" value="1"/>
</dbReference>
<evidence type="ECO:0000313" key="13">
    <source>
        <dbReference type="Proteomes" id="UP000230423"/>
    </source>
</evidence>
<dbReference type="GO" id="GO:0006508">
    <property type="term" value="P:proteolysis"/>
    <property type="evidence" value="ECO:0007669"/>
    <property type="project" value="UniProtKB-KW"/>
</dbReference>
<comment type="cofactor">
    <cofactor evidence="9 10">
        <name>Zn(2+)</name>
        <dbReference type="ChEBI" id="CHEBI:29105"/>
    </cofactor>
    <text evidence="9 10">Binds 1 zinc ion per subunit.</text>
</comment>
<name>A0A2G9U8J7_TELCI</name>
<feature type="non-terminal residue" evidence="12">
    <location>
        <position position="1"/>
    </location>
</feature>
<keyword evidence="13" id="KW-1185">Reference proteome</keyword>
<evidence type="ECO:0000256" key="6">
    <source>
        <dbReference type="ARBA" id="ARBA00023049"/>
    </source>
</evidence>
<dbReference type="PRINTS" id="PR00480">
    <property type="entry name" value="ASTACIN"/>
</dbReference>
<keyword evidence="6 9" id="KW-0482">Metalloprotease</keyword>
<comment type="caution">
    <text evidence="9">Lacks conserved residue(s) required for the propagation of feature annotation.</text>
</comment>
<dbReference type="Gene3D" id="3.40.390.10">
    <property type="entry name" value="Collagenase (Catalytic Domain)"/>
    <property type="match status" value="1"/>
</dbReference>
<dbReference type="InterPro" id="IPR001506">
    <property type="entry name" value="Peptidase_M12A"/>
</dbReference>
<keyword evidence="3 9" id="KW-0479">Metal-binding</keyword>
<reference evidence="12 13" key="1">
    <citation type="submission" date="2015-09" db="EMBL/GenBank/DDBJ databases">
        <title>Draft genome of the parasitic nematode Teladorsagia circumcincta isolate WARC Sus (inbred).</title>
        <authorList>
            <person name="Mitreva M."/>
        </authorList>
    </citation>
    <scope>NUCLEOTIDE SEQUENCE [LARGE SCALE GENOMIC DNA]</scope>
    <source>
        <strain evidence="12 13">S</strain>
    </source>
</reference>
<sequence>YMIALIRSTLRNEFVQLFANQDDTYLAMYIANDVVSDYAQVKELLEQYYRKFARKAGNDFVSDINRANKVLSSGSMDRELTVDVFNASGLQQNHYHKNFYKQDPAVVRNEASSKLYFDGTEATVNRLIWPEVFENDIILTLPQAEALLKEAAGGRNKRQASPSPYSFWPNQTISYEFAYNDASFQNLIRSAIRHIEHNTCIRFKENGGDRDGLRYFRGNGCWSNVGRTGGRQLISIGYGCDALGIVAHETLHALGLWHEQSRDDRDQFIRVNFARIIRGTEGNFEKRTPLTSDNMGQPYDLGSVMHYGAKAFTSDWTLGSSDQREACNIQACPVTTVTKVEDKICSGRILLPCYLMERMTFGEDRQTLRDHSNRTPRNVNSIVNFSQKNAVTSKSSRDPSSSPYSICEKRFKYACPTSLLTIHLGWKGNKLPHDPPSVLRDSSGECCNGYYLSNDKVCKHGAANKTNHCAA</sequence>
<feature type="binding site" evidence="9">
    <location>
        <position position="248"/>
    </location>
    <ligand>
        <name>Zn(2+)</name>
        <dbReference type="ChEBI" id="CHEBI:29105"/>
        <note>catalytic</note>
    </ligand>
</feature>
<proteinExistence type="predicted"/>
<feature type="binding site" evidence="9">
    <location>
        <position position="252"/>
    </location>
    <ligand>
        <name>Zn(2+)</name>
        <dbReference type="ChEBI" id="CHEBI:29105"/>
        <note>catalytic</note>
    </ligand>
</feature>
<evidence type="ECO:0000256" key="3">
    <source>
        <dbReference type="ARBA" id="ARBA00022723"/>
    </source>
</evidence>